<keyword evidence="2" id="KW-1185">Reference proteome</keyword>
<evidence type="ECO:0000313" key="2">
    <source>
        <dbReference type="Proteomes" id="UP001597063"/>
    </source>
</evidence>
<dbReference type="RefSeq" id="WP_131761468.1">
    <property type="nucleotide sequence ID" value="NZ_CAACUY010000168.1"/>
</dbReference>
<reference evidence="2" key="1">
    <citation type="journal article" date="2019" name="Int. J. Syst. Evol. Microbiol.">
        <title>The Global Catalogue of Microorganisms (GCM) 10K type strain sequencing project: providing services to taxonomists for standard genome sequencing and annotation.</title>
        <authorList>
            <consortium name="The Broad Institute Genomics Platform"/>
            <consortium name="The Broad Institute Genome Sequencing Center for Infectious Disease"/>
            <person name="Wu L."/>
            <person name="Ma J."/>
        </authorList>
    </citation>
    <scope>NUCLEOTIDE SEQUENCE [LARGE SCALE GENOMIC DNA]</scope>
    <source>
        <strain evidence="2">JCM 9371</strain>
    </source>
</reference>
<name>A0ABW2Y547_9ACTN</name>
<evidence type="ECO:0000313" key="1">
    <source>
        <dbReference type="EMBL" id="MFD0691406.1"/>
    </source>
</evidence>
<dbReference type="EMBL" id="JBHTGP010000031">
    <property type="protein sequence ID" value="MFD0691406.1"/>
    <property type="molecule type" value="Genomic_DNA"/>
</dbReference>
<protein>
    <submittedName>
        <fullName evidence="1">Uncharacterized protein</fullName>
    </submittedName>
</protein>
<accession>A0ABW2Y547</accession>
<gene>
    <name evidence="1" type="ORF">ACFQZM_43435</name>
</gene>
<dbReference type="Proteomes" id="UP001597063">
    <property type="component" value="Unassembled WGS sequence"/>
</dbReference>
<sequence>MDTYEGAARLEWWANRHTCLCSVNVHVVIVSDASGWRISATLIPPLTGEERESWMFLVALSPYFTLRFDDDENATINVRVEEPGEGELTLSAA</sequence>
<comment type="caution">
    <text evidence="1">The sequence shown here is derived from an EMBL/GenBank/DDBJ whole genome shotgun (WGS) entry which is preliminary data.</text>
</comment>
<proteinExistence type="predicted"/>
<organism evidence="1 2">
    <name type="scientific">Actinomadura fibrosa</name>
    <dbReference type="NCBI Taxonomy" id="111802"/>
    <lineage>
        <taxon>Bacteria</taxon>
        <taxon>Bacillati</taxon>
        <taxon>Actinomycetota</taxon>
        <taxon>Actinomycetes</taxon>
        <taxon>Streptosporangiales</taxon>
        <taxon>Thermomonosporaceae</taxon>
        <taxon>Actinomadura</taxon>
    </lineage>
</organism>